<dbReference type="Proteomes" id="UP001219525">
    <property type="component" value="Unassembled WGS sequence"/>
</dbReference>
<comment type="caution">
    <text evidence="2">The sequence shown here is derived from an EMBL/GenBank/DDBJ whole genome shotgun (WGS) entry which is preliminary data.</text>
</comment>
<keyword evidence="3" id="KW-1185">Reference proteome</keyword>
<dbReference type="AlphaFoldDB" id="A0AAD6UWL7"/>
<proteinExistence type="predicted"/>
<feature type="domain" description="BTB" evidence="1">
    <location>
        <begin position="29"/>
        <end position="102"/>
    </location>
</feature>
<dbReference type="InterPro" id="IPR011333">
    <property type="entry name" value="SKP1/BTB/POZ_sf"/>
</dbReference>
<dbReference type="PROSITE" id="PS50097">
    <property type="entry name" value="BTB"/>
    <property type="match status" value="1"/>
</dbReference>
<dbReference type="EMBL" id="JARJCW010000106">
    <property type="protein sequence ID" value="KAJ7193638.1"/>
    <property type="molecule type" value="Genomic_DNA"/>
</dbReference>
<evidence type="ECO:0000259" key="1">
    <source>
        <dbReference type="PROSITE" id="PS50097"/>
    </source>
</evidence>
<evidence type="ECO:0000313" key="2">
    <source>
        <dbReference type="EMBL" id="KAJ7193638.1"/>
    </source>
</evidence>
<evidence type="ECO:0000313" key="3">
    <source>
        <dbReference type="Proteomes" id="UP001219525"/>
    </source>
</evidence>
<protein>
    <recommendedName>
        <fullName evidence="1">BTB domain-containing protein</fullName>
    </recommendedName>
</protein>
<gene>
    <name evidence="2" type="ORF">GGX14DRAFT_588273</name>
</gene>
<dbReference type="InterPro" id="IPR000210">
    <property type="entry name" value="BTB/POZ_dom"/>
</dbReference>
<sequence length="368" mass="41993">MAPPPAPLVPDLLRSTDVLHDDDYYYSTGDTVIRIENTLFKVHKLFLTYNSAVFATMFDLPGVIGRAEGLSDDLPIVLNGETAENFRIIMKYVYARPSQIQIANVYIDALAEIVSLVQSAHKYEMDDWVDWGLQVLTRLLRDLNSLPVEHLRALHSLYNLLEDIAERSRMMTHWCEVVERDNLPILPILDAAERCGDEDAMAEAYCIQIRRWEKKAAVIEPQSFSADGLSQDHIQRILSGYASLSLSWSQLHSHGTSFPLPNARFQLHATEPRLQAHGNSCIQHSRRRWAQAVVDADSRYPHITQFVNRLRHAVQYLQESGPKPDPWRLRGGEQSEDCLQNVIKRVNLDIQNDVHLLASHFFPKSHVA</sequence>
<accession>A0AAD6UWL7</accession>
<dbReference type="SMART" id="SM00225">
    <property type="entry name" value="BTB"/>
    <property type="match status" value="1"/>
</dbReference>
<reference evidence="2" key="1">
    <citation type="submission" date="2023-03" db="EMBL/GenBank/DDBJ databases">
        <title>Massive genome expansion in bonnet fungi (Mycena s.s.) driven by repeated elements and novel gene families across ecological guilds.</title>
        <authorList>
            <consortium name="Lawrence Berkeley National Laboratory"/>
            <person name="Harder C.B."/>
            <person name="Miyauchi S."/>
            <person name="Viragh M."/>
            <person name="Kuo A."/>
            <person name="Thoen E."/>
            <person name="Andreopoulos B."/>
            <person name="Lu D."/>
            <person name="Skrede I."/>
            <person name="Drula E."/>
            <person name="Henrissat B."/>
            <person name="Morin E."/>
            <person name="Kohler A."/>
            <person name="Barry K."/>
            <person name="LaButti K."/>
            <person name="Morin E."/>
            <person name="Salamov A."/>
            <person name="Lipzen A."/>
            <person name="Mereny Z."/>
            <person name="Hegedus B."/>
            <person name="Baldrian P."/>
            <person name="Stursova M."/>
            <person name="Weitz H."/>
            <person name="Taylor A."/>
            <person name="Grigoriev I.V."/>
            <person name="Nagy L.G."/>
            <person name="Martin F."/>
            <person name="Kauserud H."/>
        </authorList>
    </citation>
    <scope>NUCLEOTIDE SEQUENCE</scope>
    <source>
        <strain evidence="2">9144</strain>
    </source>
</reference>
<dbReference type="Pfam" id="PF00651">
    <property type="entry name" value="BTB"/>
    <property type="match status" value="1"/>
</dbReference>
<dbReference type="Gene3D" id="3.30.710.10">
    <property type="entry name" value="Potassium Channel Kv1.1, Chain A"/>
    <property type="match status" value="1"/>
</dbReference>
<dbReference type="SUPFAM" id="SSF54695">
    <property type="entry name" value="POZ domain"/>
    <property type="match status" value="1"/>
</dbReference>
<name>A0AAD6UWL7_9AGAR</name>
<organism evidence="2 3">
    <name type="scientific">Mycena pura</name>
    <dbReference type="NCBI Taxonomy" id="153505"/>
    <lineage>
        <taxon>Eukaryota</taxon>
        <taxon>Fungi</taxon>
        <taxon>Dikarya</taxon>
        <taxon>Basidiomycota</taxon>
        <taxon>Agaricomycotina</taxon>
        <taxon>Agaricomycetes</taxon>
        <taxon>Agaricomycetidae</taxon>
        <taxon>Agaricales</taxon>
        <taxon>Marasmiineae</taxon>
        <taxon>Mycenaceae</taxon>
        <taxon>Mycena</taxon>
    </lineage>
</organism>
<dbReference type="CDD" id="cd18186">
    <property type="entry name" value="BTB_POZ_ZBTB_KLHL-like"/>
    <property type="match status" value="1"/>
</dbReference>